<dbReference type="RefSeq" id="WP_167475338.1">
    <property type="nucleotide sequence ID" value="NZ_CP046172.1"/>
</dbReference>
<gene>
    <name evidence="1" type="ORF">F5544_24155</name>
</gene>
<reference evidence="1 2" key="1">
    <citation type="journal article" date="2019" name="ACS Chem. Biol.">
        <title>Identification and Mobilization of a Cryptic Antibiotic Biosynthesis Gene Locus from a Human-Pathogenic Nocardia Isolate.</title>
        <authorList>
            <person name="Herisse M."/>
            <person name="Ishida K."/>
            <person name="Porter J.L."/>
            <person name="Howden B."/>
            <person name="Hertweck C."/>
            <person name="Stinear T.P."/>
            <person name="Pidot S.J."/>
        </authorList>
    </citation>
    <scope>NUCLEOTIDE SEQUENCE [LARGE SCALE GENOMIC DNA]</scope>
    <source>
        <strain evidence="1 2">AUSMDU00012717</strain>
    </source>
</reference>
<accession>A0A6G9YHL0</accession>
<protein>
    <recommendedName>
        <fullName evidence="3">PQQ-binding-like beta-propeller repeat protein</fullName>
    </recommendedName>
</protein>
<dbReference type="Proteomes" id="UP000503540">
    <property type="component" value="Chromosome"/>
</dbReference>
<evidence type="ECO:0000313" key="1">
    <source>
        <dbReference type="EMBL" id="QIS12688.1"/>
    </source>
</evidence>
<keyword evidence="2" id="KW-1185">Reference proteome</keyword>
<dbReference type="AlphaFoldDB" id="A0A6G9YHL0"/>
<dbReference type="Gene3D" id="2.130.10.10">
    <property type="entry name" value="YVTN repeat-like/Quinoprotein amine dehydrogenase"/>
    <property type="match status" value="1"/>
</dbReference>
<evidence type="ECO:0008006" key="3">
    <source>
        <dbReference type="Google" id="ProtNLM"/>
    </source>
</evidence>
<dbReference type="KEGG" id="nah:F5544_24155"/>
<dbReference type="SUPFAM" id="SSF50998">
    <property type="entry name" value="Quinoprotein alcohol dehydrogenase-like"/>
    <property type="match status" value="1"/>
</dbReference>
<organism evidence="1 2">
    <name type="scientific">Nocardia arthritidis</name>
    <dbReference type="NCBI Taxonomy" id="228602"/>
    <lineage>
        <taxon>Bacteria</taxon>
        <taxon>Bacillati</taxon>
        <taxon>Actinomycetota</taxon>
        <taxon>Actinomycetes</taxon>
        <taxon>Mycobacteriales</taxon>
        <taxon>Nocardiaceae</taxon>
        <taxon>Nocardia</taxon>
    </lineage>
</organism>
<dbReference type="InterPro" id="IPR011047">
    <property type="entry name" value="Quinoprotein_ADH-like_sf"/>
</dbReference>
<proteinExistence type="predicted"/>
<sequence>MDFHPELPLLAVGTGDYDGGYYFEGELLLFDLETGKTVSILEGSREVRRVRWRDARLLEATLAPQDDFDDEDAHSYGFLAFFARDDWTTATDGMISPTDQADLKVDTRSPDPDQCVTSLGAGDYEFWGTRWSPRRSIWALQSWSDRRVLAALEGTTLECWLPSGERAWSIPGNGGGRQIVVSPDEDSAWVVPDAPQRWVAGEGWRRQPRAVERISLENGVPITEFAPGHPVVAASTVDGWVALRDSDHSSRGAGPDTQLISPEGDLVAEVRLGGYDLFNHWFDIRYAPEFYFLRGDSDTEPHLEKWIVAIDPREGAHPRVRRLFPLEWDTRRDKHLFGGPGLYVRDDIGTAIVHAGQVHDGRGLLPGNTFVVRRRLPDGEAEWVFAADVPITALELVEDLILAGLGSGEIVALDSADGSVRWRQTLRLGVHRIAVEPLSLAYTGYRVMIGTFDGRILDCSLRSRMATGEVVTAPDPDLPASYWAEMQANTQWWQERFEPLLDSLRDRLDAHGRRLDQDVTRSIEELWEHAGAELAVDTLAASLANGQIPITPTERDLLHELMYKVENPNPLFSYLVRRDEVMAALHVADDTGR</sequence>
<name>A0A6G9YHL0_9NOCA</name>
<dbReference type="EMBL" id="CP046172">
    <property type="protein sequence ID" value="QIS12688.1"/>
    <property type="molecule type" value="Genomic_DNA"/>
</dbReference>
<evidence type="ECO:0000313" key="2">
    <source>
        <dbReference type="Proteomes" id="UP000503540"/>
    </source>
</evidence>
<dbReference type="InterPro" id="IPR015943">
    <property type="entry name" value="WD40/YVTN_repeat-like_dom_sf"/>
</dbReference>